<name>A0A830FD79_9EURY</name>
<proteinExistence type="inferred from homology"/>
<dbReference type="PANTHER" id="PTHR44169:SF6">
    <property type="entry name" value="NADPH-DEPENDENT 1-ACYLDIHYDROXYACETONE PHOSPHATE REDUCTASE"/>
    <property type="match status" value="1"/>
</dbReference>
<dbReference type="SMART" id="SM00822">
    <property type="entry name" value="PKS_KR"/>
    <property type="match status" value="1"/>
</dbReference>
<dbReference type="RefSeq" id="WP_188978842.1">
    <property type="nucleotide sequence ID" value="NZ_BMPG01000002.1"/>
</dbReference>
<dbReference type="PRINTS" id="PR00081">
    <property type="entry name" value="GDHRDH"/>
</dbReference>
<evidence type="ECO:0000313" key="5">
    <source>
        <dbReference type="EMBL" id="GGL63597.1"/>
    </source>
</evidence>
<organism evidence="5 6">
    <name type="scientific">Halocalculus aciditolerans</name>
    <dbReference type="NCBI Taxonomy" id="1383812"/>
    <lineage>
        <taxon>Archaea</taxon>
        <taxon>Methanobacteriati</taxon>
        <taxon>Methanobacteriota</taxon>
        <taxon>Stenosarchaea group</taxon>
        <taxon>Halobacteria</taxon>
        <taxon>Halobacteriales</taxon>
        <taxon>Halobacteriaceae</taxon>
        <taxon>Halocalculus</taxon>
    </lineage>
</organism>
<dbReference type="PRINTS" id="PR00080">
    <property type="entry name" value="SDRFAMILY"/>
</dbReference>
<accession>A0A830FD79</accession>
<keyword evidence="2" id="KW-0560">Oxidoreductase</keyword>
<evidence type="ECO:0000313" key="6">
    <source>
        <dbReference type="Proteomes" id="UP000607197"/>
    </source>
</evidence>
<dbReference type="InterPro" id="IPR020904">
    <property type="entry name" value="Sc_DH/Rdtase_CS"/>
</dbReference>
<evidence type="ECO:0000256" key="1">
    <source>
        <dbReference type="ARBA" id="ARBA00006484"/>
    </source>
</evidence>
<dbReference type="Pfam" id="PF00106">
    <property type="entry name" value="adh_short"/>
    <property type="match status" value="1"/>
</dbReference>
<dbReference type="AlphaFoldDB" id="A0A830FD79"/>
<dbReference type="GO" id="GO:0016491">
    <property type="term" value="F:oxidoreductase activity"/>
    <property type="evidence" value="ECO:0007669"/>
    <property type="project" value="UniProtKB-KW"/>
</dbReference>
<sequence>MTEETVLITGCSSGIGRATAEAFLDEGWRVVATARNTDDIEGLEEAGCETRELDVTKPAQCVNVVEDVTEAYGLDCLVNNAGFAQFGAAEDLPTRRLHRQFDVNLYGPHRLVRAALPGMREQESGTVVNVSSAAAFFTAPGMGAYSGSKAALESFSDALRTEVAEFGVDVSLVEPGPVETSFGERAQREASDVADDTAYGHVYELYQDYEATFGGMGSEPEDVAAAILEAASSTNPDARYPVGTLAGLARYARLVPDRLRDKLVTAALRFV</sequence>
<dbReference type="Gene3D" id="3.40.50.720">
    <property type="entry name" value="NAD(P)-binding Rossmann-like Domain"/>
    <property type="match status" value="1"/>
</dbReference>
<dbReference type="InterPro" id="IPR057326">
    <property type="entry name" value="KR_dom"/>
</dbReference>
<evidence type="ECO:0000256" key="3">
    <source>
        <dbReference type="RuleBase" id="RU000363"/>
    </source>
</evidence>
<dbReference type="InterPro" id="IPR036291">
    <property type="entry name" value="NAD(P)-bd_dom_sf"/>
</dbReference>
<dbReference type="Proteomes" id="UP000607197">
    <property type="component" value="Unassembled WGS sequence"/>
</dbReference>
<dbReference type="EMBL" id="BMPG01000002">
    <property type="protein sequence ID" value="GGL63597.1"/>
    <property type="molecule type" value="Genomic_DNA"/>
</dbReference>
<evidence type="ECO:0000256" key="2">
    <source>
        <dbReference type="ARBA" id="ARBA00023002"/>
    </source>
</evidence>
<feature type="domain" description="Ketoreductase" evidence="4">
    <location>
        <begin position="4"/>
        <end position="181"/>
    </location>
</feature>
<evidence type="ECO:0000259" key="4">
    <source>
        <dbReference type="SMART" id="SM00822"/>
    </source>
</evidence>
<dbReference type="OrthoDB" id="10157at2157"/>
<dbReference type="SUPFAM" id="SSF51735">
    <property type="entry name" value="NAD(P)-binding Rossmann-fold domains"/>
    <property type="match status" value="1"/>
</dbReference>
<protein>
    <submittedName>
        <fullName evidence="5">Short-chain dehydrogenase/reductase</fullName>
    </submittedName>
</protein>
<dbReference type="InterPro" id="IPR002347">
    <property type="entry name" value="SDR_fam"/>
</dbReference>
<comment type="similarity">
    <text evidence="1 3">Belongs to the short-chain dehydrogenases/reductases (SDR) family.</text>
</comment>
<dbReference type="CDD" id="cd05374">
    <property type="entry name" value="17beta-HSD-like_SDR_c"/>
    <property type="match status" value="1"/>
</dbReference>
<dbReference type="PROSITE" id="PS00061">
    <property type="entry name" value="ADH_SHORT"/>
    <property type="match status" value="1"/>
</dbReference>
<gene>
    <name evidence="5" type="ORF">GCM10009039_21900</name>
</gene>
<keyword evidence="6" id="KW-1185">Reference proteome</keyword>
<reference evidence="5" key="2">
    <citation type="submission" date="2020-09" db="EMBL/GenBank/DDBJ databases">
        <authorList>
            <person name="Sun Q."/>
            <person name="Ohkuma M."/>
        </authorList>
    </citation>
    <scope>NUCLEOTIDE SEQUENCE</scope>
    <source>
        <strain evidence="5">JCM 19596</strain>
    </source>
</reference>
<reference evidence="5" key="1">
    <citation type="journal article" date="2014" name="Int. J. Syst. Evol. Microbiol.">
        <title>Complete genome sequence of Corynebacterium casei LMG S-19264T (=DSM 44701T), isolated from a smear-ripened cheese.</title>
        <authorList>
            <consortium name="US DOE Joint Genome Institute (JGI-PGF)"/>
            <person name="Walter F."/>
            <person name="Albersmeier A."/>
            <person name="Kalinowski J."/>
            <person name="Ruckert C."/>
        </authorList>
    </citation>
    <scope>NUCLEOTIDE SEQUENCE</scope>
    <source>
        <strain evidence="5">JCM 19596</strain>
    </source>
</reference>
<dbReference type="PANTHER" id="PTHR44169">
    <property type="entry name" value="NADPH-DEPENDENT 1-ACYLDIHYDROXYACETONE PHOSPHATE REDUCTASE"/>
    <property type="match status" value="1"/>
</dbReference>
<comment type="caution">
    <text evidence="5">The sequence shown here is derived from an EMBL/GenBank/DDBJ whole genome shotgun (WGS) entry which is preliminary data.</text>
</comment>